<dbReference type="InterPro" id="IPR055214">
    <property type="entry name" value="PTP-NADK"/>
</dbReference>
<dbReference type="eggNOG" id="COG3453">
    <property type="taxonomic scope" value="Bacteria"/>
</dbReference>
<dbReference type="InterPro" id="IPR029021">
    <property type="entry name" value="Prot-tyrosine_phosphatase-like"/>
</dbReference>
<dbReference type="Pfam" id="PF22741">
    <property type="entry name" value="PTP-NADK"/>
    <property type="match status" value="1"/>
</dbReference>
<reference evidence="2" key="1">
    <citation type="submission" date="2010-04" db="EMBL/GenBank/DDBJ databases">
        <title>Complete sequence of Thiomonas intermedia K12.</title>
        <authorList>
            <consortium name="US DOE Joint Genome Institute"/>
            <person name="Lucas S."/>
            <person name="Copeland A."/>
            <person name="Lapidus A."/>
            <person name="Cheng J.-F."/>
            <person name="Bruce D."/>
            <person name="Goodwin L."/>
            <person name="Pitluck S."/>
            <person name="Davenport K."/>
            <person name="Detter J.C."/>
            <person name="Han C."/>
            <person name="Tapia R."/>
            <person name="Land M."/>
            <person name="Hauser L."/>
            <person name="Kyrpides N."/>
            <person name="Ovchinnikova G."/>
            <person name="Kerfeld C.A."/>
            <person name="Cannon G.C."/>
            <person name="Heinhorst S."/>
            <person name="Woyke T."/>
        </authorList>
    </citation>
    <scope>NUCLEOTIDE SEQUENCE [LARGE SCALE GENOMIC DNA]</scope>
    <source>
        <strain evidence="2">K12</strain>
    </source>
</reference>
<protein>
    <recommendedName>
        <fullName evidence="1">DSP-PTPase phosphatase fused to NAD+ Kinase domain-containing protein</fullName>
    </recommendedName>
</protein>
<dbReference type="AlphaFoldDB" id="D5X629"/>
<dbReference type="HOGENOM" id="CLU_105726_0_0_4"/>
<evidence type="ECO:0000313" key="2">
    <source>
        <dbReference type="EMBL" id="ADG31946.1"/>
    </source>
</evidence>
<evidence type="ECO:0000259" key="1">
    <source>
        <dbReference type="Pfam" id="PF22741"/>
    </source>
</evidence>
<dbReference type="SUPFAM" id="SSF52799">
    <property type="entry name" value="(Phosphotyrosine protein) phosphatases II"/>
    <property type="match status" value="1"/>
</dbReference>
<dbReference type="BioCyc" id="TINT75379:TINT_RS13040-MONOMER"/>
<dbReference type="EMBL" id="CP002021">
    <property type="protein sequence ID" value="ADG31946.1"/>
    <property type="molecule type" value="Genomic_DNA"/>
</dbReference>
<dbReference type="STRING" id="75379.Tint_2605"/>
<dbReference type="KEGG" id="tin:Tint_2605"/>
<sequence length="163" mass="17955">MSESAPLRFDAENTFAAFEGLWCSGQLSVADMARLPALGVATVINLALPTSSKALSGEAEQVTSLGMNYVHIPVLWDAPKPVQFEQFAGVMAALGQQPVWLHCAKNMRASAFVYLYRLLIRGETEEQASWPMSQIWAPNPVWQQWISAVRASHRHSYGRGAAH</sequence>
<gene>
    <name evidence="2" type="ordered locus">Tint_2605</name>
</gene>
<dbReference type="CDD" id="cd14503">
    <property type="entry name" value="PTP-bact"/>
    <property type="match status" value="1"/>
</dbReference>
<dbReference type="Gene3D" id="3.90.190.10">
    <property type="entry name" value="Protein tyrosine phosphatase superfamily"/>
    <property type="match status" value="1"/>
</dbReference>
<accession>D5X629</accession>
<name>D5X629_THIK1</name>
<organism evidence="2">
    <name type="scientific">Thiomonas intermedia (strain K12)</name>
    <name type="common">Thiobacillus intermedius</name>
    <dbReference type="NCBI Taxonomy" id="75379"/>
    <lineage>
        <taxon>Bacteria</taxon>
        <taxon>Pseudomonadati</taxon>
        <taxon>Pseudomonadota</taxon>
        <taxon>Betaproteobacteria</taxon>
        <taxon>Burkholderiales</taxon>
        <taxon>Thiomonas</taxon>
    </lineage>
</organism>
<feature type="domain" description="DSP-PTPase phosphatase fused to NAD+ Kinase" evidence="1">
    <location>
        <begin position="21"/>
        <end position="127"/>
    </location>
</feature>
<proteinExistence type="predicted"/>